<keyword evidence="5" id="KW-1185">Reference proteome</keyword>
<feature type="compositionally biased region" description="Low complexity" evidence="1">
    <location>
        <begin position="198"/>
        <end position="221"/>
    </location>
</feature>
<dbReference type="EMBL" id="CP063458">
    <property type="protein sequence ID" value="QOV91171.1"/>
    <property type="molecule type" value="Genomic_DNA"/>
</dbReference>
<dbReference type="RefSeq" id="WP_206294326.1">
    <property type="nucleotide sequence ID" value="NZ_CP063458.1"/>
</dbReference>
<feature type="chain" id="PRO_5034561424" evidence="2">
    <location>
        <begin position="27"/>
        <end position="432"/>
    </location>
</feature>
<keyword evidence="4" id="KW-0378">Hydrolase</keyword>
<dbReference type="Proteomes" id="UP000593765">
    <property type="component" value="Chromosome"/>
</dbReference>
<feature type="region of interest" description="Disordered" evidence="1">
    <location>
        <begin position="190"/>
        <end position="236"/>
    </location>
</feature>
<dbReference type="Pfam" id="PF13472">
    <property type="entry name" value="Lipase_GDSL_2"/>
    <property type="match status" value="1"/>
</dbReference>
<dbReference type="GO" id="GO:0004622">
    <property type="term" value="F:phosphatidylcholine lysophospholipase activity"/>
    <property type="evidence" value="ECO:0007669"/>
    <property type="project" value="TreeGrafter"/>
</dbReference>
<reference evidence="4 5" key="1">
    <citation type="submission" date="2020-10" db="EMBL/GenBank/DDBJ databases">
        <title>Wide distribution of Phycisphaera-like planctomycetes from WD2101 soil group in peatlands and genome analysis of the first cultivated representative.</title>
        <authorList>
            <person name="Dedysh S.N."/>
            <person name="Beletsky A.V."/>
            <person name="Ivanova A."/>
            <person name="Kulichevskaya I.S."/>
            <person name="Suzina N.E."/>
            <person name="Philippov D.A."/>
            <person name="Rakitin A.L."/>
            <person name="Mardanov A.V."/>
            <person name="Ravin N.V."/>
        </authorList>
    </citation>
    <scope>NUCLEOTIDE SEQUENCE [LARGE SCALE GENOMIC DNA]</scope>
    <source>
        <strain evidence="4 5">M1803</strain>
    </source>
</reference>
<dbReference type="CDD" id="cd01834">
    <property type="entry name" value="SGNH_hydrolase_like_2"/>
    <property type="match status" value="1"/>
</dbReference>
<organism evidence="4 5">
    <name type="scientific">Humisphaera borealis</name>
    <dbReference type="NCBI Taxonomy" id="2807512"/>
    <lineage>
        <taxon>Bacteria</taxon>
        <taxon>Pseudomonadati</taxon>
        <taxon>Planctomycetota</taxon>
        <taxon>Phycisphaerae</taxon>
        <taxon>Tepidisphaerales</taxon>
        <taxon>Tepidisphaeraceae</taxon>
        <taxon>Humisphaera</taxon>
    </lineage>
</organism>
<evidence type="ECO:0000256" key="1">
    <source>
        <dbReference type="SAM" id="MobiDB-lite"/>
    </source>
</evidence>
<dbReference type="PANTHER" id="PTHR30383:SF5">
    <property type="entry name" value="SGNH HYDROLASE-TYPE ESTERASE DOMAIN-CONTAINING PROTEIN"/>
    <property type="match status" value="1"/>
</dbReference>
<dbReference type="SUPFAM" id="SSF52266">
    <property type="entry name" value="SGNH hydrolase"/>
    <property type="match status" value="1"/>
</dbReference>
<dbReference type="PANTHER" id="PTHR30383">
    <property type="entry name" value="THIOESTERASE 1/PROTEASE 1/LYSOPHOSPHOLIPASE L1"/>
    <property type="match status" value="1"/>
</dbReference>
<dbReference type="Gene3D" id="3.40.50.1110">
    <property type="entry name" value="SGNH hydrolase"/>
    <property type="match status" value="1"/>
</dbReference>
<dbReference type="InterPro" id="IPR013830">
    <property type="entry name" value="SGNH_hydro"/>
</dbReference>
<dbReference type="InterPro" id="IPR036514">
    <property type="entry name" value="SGNH_hydro_sf"/>
</dbReference>
<evidence type="ECO:0000313" key="4">
    <source>
        <dbReference type="EMBL" id="QOV91171.1"/>
    </source>
</evidence>
<evidence type="ECO:0000259" key="3">
    <source>
        <dbReference type="Pfam" id="PF13472"/>
    </source>
</evidence>
<gene>
    <name evidence="4" type="ORF">IPV69_07375</name>
</gene>
<dbReference type="InterPro" id="IPR051532">
    <property type="entry name" value="Ester_Hydrolysis_Enzymes"/>
</dbReference>
<keyword evidence="2" id="KW-0732">Signal</keyword>
<name>A0A7M2X287_9BACT</name>
<dbReference type="KEGG" id="hbs:IPV69_07375"/>
<dbReference type="AlphaFoldDB" id="A0A7M2X287"/>
<feature type="domain" description="SGNH hydrolase-type esterase" evidence="3">
    <location>
        <begin position="42"/>
        <end position="187"/>
    </location>
</feature>
<accession>A0A7M2X287</accession>
<protein>
    <submittedName>
        <fullName evidence="4">SGNH/GDSL hydrolase family protein</fullName>
    </submittedName>
</protein>
<evidence type="ECO:0000256" key="2">
    <source>
        <dbReference type="SAM" id="SignalP"/>
    </source>
</evidence>
<sequence>MNNPIRLLVRSALLIAVSVFSGGALADTALTPKANDIWVMAGDSITAQRQHSNFIETFYRTRHPELNLQFRNSGIGGNRTGSILARFDYDVAAWKPTIVSIELGMNDVSAGDDPAGYIKGMRDLLKRIRDIKATPVFISSSPVNDGSLPGNWKSDRCRRIDPYTVALKKLAEEEGVAFVDQYHPLLEMWGKNNPQEDAPAPAAAPAANVPPAAGGPAAAKPPVKKPSTGKIPLGGDAVHPGPVGQYTMAATILASLKVDRDVSSATLKADGSVVDARRCKITDAAANNGKLSFTRLDERLPWPVDPKAKTAVDLMPSIADLSQYLLTVKDLPSGKYDVTIEGKPAATVTAEQLAAGWNMSTVFEGAIGERSTKVLGLLSTLQGKLNNDWRAASKEKNVEKLAAAQKAIDELEQQIQAACKPAALKFEIQPVK</sequence>
<evidence type="ECO:0000313" key="5">
    <source>
        <dbReference type="Proteomes" id="UP000593765"/>
    </source>
</evidence>
<feature type="signal peptide" evidence="2">
    <location>
        <begin position="1"/>
        <end position="26"/>
    </location>
</feature>
<proteinExistence type="predicted"/>